<protein>
    <submittedName>
        <fullName evidence="10">Vsp/OspC family lipoprotein</fullName>
    </submittedName>
</protein>
<dbReference type="GO" id="GO:0009279">
    <property type="term" value="C:cell outer membrane"/>
    <property type="evidence" value="ECO:0007669"/>
    <property type="project" value="UniProtKB-SubCell"/>
</dbReference>
<evidence type="ECO:0000256" key="2">
    <source>
        <dbReference type="ARBA" id="ARBA00004459"/>
    </source>
</evidence>
<dbReference type="InterPro" id="IPR001800">
    <property type="entry name" value="Lipoprotein_OspC"/>
</dbReference>
<sequence>MEITSGISNELKTKITEVKSKAEAFLNKLKDDRHTARGKKDASDDDTKKAIKKDNSDKTQGSEELVKLNTAVDELLKAADGEVTAAIAELINPSKP</sequence>
<keyword evidence="7" id="KW-0998">Cell outer membrane</keyword>
<keyword evidence="6" id="KW-0564">Palmitate</keyword>
<keyword evidence="4" id="KW-0732">Signal</keyword>
<comment type="subcellular location">
    <subcellularLocation>
        <location evidence="2">Cell outer membrane</location>
        <topology evidence="2">Lipid-anchor</topology>
    </subcellularLocation>
</comment>
<evidence type="ECO:0000256" key="9">
    <source>
        <dbReference type="SAM" id="MobiDB-lite"/>
    </source>
</evidence>
<proteinExistence type="inferred from homology"/>
<geneLocation type="plasmid" evidence="10 11">
    <name>p410-lp97</name>
</geneLocation>
<dbReference type="RefSeq" id="WP_269447572.1">
    <property type="nucleotide sequence ID" value="NZ_CP017134.1"/>
</dbReference>
<evidence type="ECO:0000256" key="3">
    <source>
        <dbReference type="ARBA" id="ARBA00008719"/>
    </source>
</evidence>
<reference evidence="10" key="1">
    <citation type="submission" date="2022-12" db="EMBL/GenBank/DDBJ databases">
        <title>B. miyamotoi WGS.</title>
        <authorList>
            <person name="Kuleshov K.V."/>
            <person name="Hoornstra D."/>
            <person name="Hovius J.W."/>
            <person name="Platonov A.E."/>
            <person name="Telford S.R. III."/>
        </authorList>
    </citation>
    <scope>NUCLEOTIDE SEQUENCE</scope>
    <source>
        <strain evidence="10">410</strain>
        <plasmid evidence="10">p410-lp97</plasmid>
    </source>
</reference>
<evidence type="ECO:0000256" key="1">
    <source>
        <dbReference type="ARBA" id="ARBA00003932"/>
    </source>
</evidence>
<evidence type="ECO:0000256" key="7">
    <source>
        <dbReference type="ARBA" id="ARBA00023237"/>
    </source>
</evidence>
<name>A0AAQ3AHH2_9SPIR</name>
<dbReference type="Pfam" id="PF01441">
    <property type="entry name" value="Lipoprotein_6"/>
    <property type="match status" value="1"/>
</dbReference>
<evidence type="ECO:0000313" key="11">
    <source>
        <dbReference type="Proteomes" id="UP001164544"/>
    </source>
</evidence>
<dbReference type="Gene3D" id="1.20.120.240">
    <property type="entry name" value="Lipoprotein, type 6"/>
    <property type="match status" value="1"/>
</dbReference>
<evidence type="ECO:0000256" key="5">
    <source>
        <dbReference type="ARBA" id="ARBA00023136"/>
    </source>
</evidence>
<comment type="function">
    <text evidence="1">The Vlp and Vsp proteins are antigenically distinct proteins, only one vlp or vsp gene is transcriptionally active at any one time. Switching between these genes is a mechanism of host immune response evasion.</text>
</comment>
<accession>A0AAQ3AHH2</accession>
<evidence type="ECO:0000256" key="6">
    <source>
        <dbReference type="ARBA" id="ARBA00023139"/>
    </source>
</evidence>
<dbReference type="EMBL" id="CP114638">
    <property type="protein sequence ID" value="WAZ91477.1"/>
    <property type="molecule type" value="Genomic_DNA"/>
</dbReference>
<organism evidence="10 11">
    <name type="scientific">Borrelia miyamotoi</name>
    <dbReference type="NCBI Taxonomy" id="47466"/>
    <lineage>
        <taxon>Bacteria</taxon>
        <taxon>Pseudomonadati</taxon>
        <taxon>Spirochaetota</taxon>
        <taxon>Spirochaetia</taxon>
        <taxon>Spirochaetales</taxon>
        <taxon>Borreliaceae</taxon>
        <taxon>Borrelia</taxon>
    </lineage>
</organism>
<evidence type="ECO:0000256" key="4">
    <source>
        <dbReference type="ARBA" id="ARBA00022729"/>
    </source>
</evidence>
<feature type="region of interest" description="Disordered" evidence="9">
    <location>
        <begin position="30"/>
        <end position="61"/>
    </location>
</feature>
<dbReference type="AlphaFoldDB" id="A0AAQ3AHH2"/>
<keyword evidence="10" id="KW-0614">Plasmid</keyword>
<keyword evidence="8 10" id="KW-0449">Lipoprotein</keyword>
<evidence type="ECO:0000256" key="8">
    <source>
        <dbReference type="ARBA" id="ARBA00023288"/>
    </source>
</evidence>
<gene>
    <name evidence="10" type="ORF">O5398_04970</name>
</gene>
<dbReference type="InterPro" id="IPR036437">
    <property type="entry name" value="OspC-like_sf"/>
</dbReference>
<dbReference type="Proteomes" id="UP001164544">
    <property type="component" value="Plasmid p410-lp97"/>
</dbReference>
<comment type="similarity">
    <text evidence="3">Belongs to the variable small protein (Vsp) family.</text>
</comment>
<keyword evidence="5" id="KW-0472">Membrane</keyword>
<dbReference type="SUPFAM" id="SSF63515">
    <property type="entry name" value="Outer surface protein C (OspC)"/>
    <property type="match status" value="1"/>
</dbReference>
<evidence type="ECO:0000313" key="10">
    <source>
        <dbReference type="EMBL" id="WAZ91477.1"/>
    </source>
</evidence>